<evidence type="ECO:0000256" key="1">
    <source>
        <dbReference type="ARBA" id="ARBA00022670"/>
    </source>
</evidence>
<protein>
    <submittedName>
        <fullName evidence="7">Autotransporter-associated beta strand</fullName>
    </submittedName>
</protein>
<keyword evidence="4" id="KW-0720">Serine protease</keyword>
<dbReference type="eggNOG" id="COG1404">
    <property type="taxonomic scope" value="Bacteria"/>
</dbReference>
<dbReference type="PROSITE" id="PS51892">
    <property type="entry name" value="SUBTILASE"/>
    <property type="match status" value="1"/>
</dbReference>
<evidence type="ECO:0000256" key="3">
    <source>
        <dbReference type="ARBA" id="ARBA00022801"/>
    </source>
</evidence>
<sequence length="777" mass="82370">MKKGSKAGSYELIKNFNEAGQGKWWTVAAPGNGIYSSTTDDHGNPGYASWGGTSMAAPHVAGAMGVLMSRYDQMNALQVRDVMFTTANHKNADGTNMEGWTDVDGTVRKDGEVSDRMGWGVPDLDKGMYGPGQFLGKFEYNMAKAGSLDVWSNDISNVALDQRKAEDDAWMKATADGTKLAYGEIITGKDFVVKDGDGEVTESDRTSHIVGDHEKSTLLAAYAERAQAIKDKRANDNAGYKGTLVKQGEGTLVMTGNNSYAGTTTVGGGTLLVFAESIGIDNKVTVQNGGKFGVLSSYNDQFTMKGQLVSKEAAAGKLKVDIANGGTLVIDAASNVIVDSVTFNGDKKFELSLEGADGSTLAAVFNGEKDAITGSFEAKNNKAEDKLFDNLNAEANSDFVFFDVAKATGSGNKATVTMTKKDGVTVEQFAKTANEQRIASAIAASGSSLTGQILSTKKDQVSLIGDTLATLDDDFYATARNALVVNATAVSRTVMDQARGMGEGRSAEVDNGRARIWAAGIGHWGEADGNSDTMDVDFRAGFLGAEALVLDNTKFGAFFGYGTTDYKSGANKIDGDDTHFGVYGLTDIGNVTMTYGVAYTDQDRDTTRVWGGTVNQHSENASVLQGFVEGAYNFDLSVAKISPYVGFTWARVETDAMTDNTLGHSFKTDEIKDDIQIATLGVRTAVPFAMGNMPVALTADLGWSHYFGDTEGLVNVQMGEGGKFATIEGSELKDQANLGLGIVGQVAKHATVGVSYSGSWGSDINTHGIFANVRFNF</sequence>
<dbReference type="Pfam" id="PF00082">
    <property type="entry name" value="Peptidase_S8"/>
    <property type="match status" value="1"/>
</dbReference>
<proteinExistence type="inferred from homology"/>
<dbReference type="InterPro" id="IPR000209">
    <property type="entry name" value="Peptidase_S8/S53_dom"/>
</dbReference>
<dbReference type="HOGENOM" id="CLU_360128_0_0_4"/>
<dbReference type="Pfam" id="PF03797">
    <property type="entry name" value="Autotransporter"/>
    <property type="match status" value="1"/>
</dbReference>
<dbReference type="SUPFAM" id="SSF103515">
    <property type="entry name" value="Autotransporter"/>
    <property type="match status" value="1"/>
</dbReference>
<dbReference type="NCBIfam" id="TIGR02601">
    <property type="entry name" value="autotrns_rpt"/>
    <property type="match status" value="1"/>
</dbReference>
<dbReference type="Pfam" id="PF12951">
    <property type="entry name" value="PATR"/>
    <property type="match status" value="1"/>
</dbReference>
<dbReference type="GO" id="GO:0004252">
    <property type="term" value="F:serine-type endopeptidase activity"/>
    <property type="evidence" value="ECO:0007669"/>
    <property type="project" value="InterPro"/>
</dbReference>
<dbReference type="EMBL" id="ADMG01000049">
    <property type="protein sequence ID" value="EKB30239.1"/>
    <property type="molecule type" value="Genomic_DNA"/>
</dbReference>
<dbReference type="InterPro" id="IPR023828">
    <property type="entry name" value="Peptidase_S8_Ser-AS"/>
</dbReference>
<dbReference type="Proteomes" id="UP000005835">
    <property type="component" value="Unassembled WGS sequence"/>
</dbReference>
<dbReference type="GO" id="GO:0006508">
    <property type="term" value="P:proteolysis"/>
    <property type="evidence" value="ECO:0007669"/>
    <property type="project" value="UniProtKB-KW"/>
</dbReference>
<evidence type="ECO:0000313" key="8">
    <source>
        <dbReference type="Proteomes" id="UP000005835"/>
    </source>
</evidence>
<comment type="similarity">
    <text evidence="5">Belongs to the peptidase S8 family.</text>
</comment>
<keyword evidence="8" id="KW-1185">Reference proteome</keyword>
<dbReference type="Gene3D" id="3.40.50.200">
    <property type="entry name" value="Peptidase S8/S53 domain"/>
    <property type="match status" value="1"/>
</dbReference>
<evidence type="ECO:0000256" key="5">
    <source>
        <dbReference type="PROSITE-ProRule" id="PRU01240"/>
    </source>
</evidence>
<keyword evidence="3" id="KW-0378">Hydrolase</keyword>
<dbReference type="PROSITE" id="PS00138">
    <property type="entry name" value="SUBTILASE_SER"/>
    <property type="match status" value="1"/>
</dbReference>
<name>K1KEW5_9BURK</name>
<dbReference type="InterPro" id="IPR013425">
    <property type="entry name" value="Autotrns_rpt"/>
</dbReference>
<dbReference type="Gene3D" id="2.40.128.130">
    <property type="entry name" value="Autotransporter beta-domain"/>
    <property type="match status" value="1"/>
</dbReference>
<dbReference type="PROSITE" id="PS51208">
    <property type="entry name" value="AUTOTRANSPORTER"/>
    <property type="match status" value="1"/>
</dbReference>
<keyword evidence="1" id="KW-0645">Protease</keyword>
<dbReference type="AlphaFoldDB" id="K1KEW5"/>
<dbReference type="eggNOG" id="COG4625">
    <property type="taxonomic scope" value="Bacteria"/>
</dbReference>
<evidence type="ECO:0000259" key="6">
    <source>
        <dbReference type="PROSITE" id="PS51208"/>
    </source>
</evidence>
<organism evidence="7 8">
    <name type="scientific">Sutterella wadsworthensis 2_1_59BFAA</name>
    <dbReference type="NCBI Taxonomy" id="742823"/>
    <lineage>
        <taxon>Bacteria</taxon>
        <taxon>Pseudomonadati</taxon>
        <taxon>Pseudomonadota</taxon>
        <taxon>Betaproteobacteria</taxon>
        <taxon>Burkholderiales</taxon>
        <taxon>Sutterellaceae</taxon>
        <taxon>Sutterella</taxon>
    </lineage>
</organism>
<gene>
    <name evidence="7" type="ORF">HMPREF9465_02174</name>
</gene>
<evidence type="ECO:0000256" key="2">
    <source>
        <dbReference type="ARBA" id="ARBA00022729"/>
    </source>
</evidence>
<dbReference type="STRING" id="742823.HMPREF9465_02174"/>
<dbReference type="SUPFAM" id="SSF52743">
    <property type="entry name" value="Subtilisin-like"/>
    <property type="match status" value="1"/>
</dbReference>
<dbReference type="SMART" id="SM00869">
    <property type="entry name" value="Autotransporter"/>
    <property type="match status" value="1"/>
</dbReference>
<reference evidence="7 8" key="1">
    <citation type="submission" date="2012-05" db="EMBL/GenBank/DDBJ databases">
        <title>The Genome Sequence of Sutterella wadsworthensis 2_1_59BFAA.</title>
        <authorList>
            <consortium name="The Broad Institute Genome Sequencing Platform"/>
            <person name="Earl A."/>
            <person name="Ward D."/>
            <person name="Feldgarden M."/>
            <person name="Gevers D."/>
            <person name="Daigneault M."/>
            <person name="Strauss J."/>
            <person name="Allen-Vercoe E."/>
            <person name="Walker B."/>
            <person name="Young S.K."/>
            <person name="Zeng Q."/>
            <person name="Gargeya S."/>
            <person name="Fitzgerald M."/>
            <person name="Haas B."/>
            <person name="Abouelleil A."/>
            <person name="Alvarado L."/>
            <person name="Arachchi H.M."/>
            <person name="Berlin A.M."/>
            <person name="Chapman S.B."/>
            <person name="Goldberg J."/>
            <person name="Griggs A."/>
            <person name="Gujja S."/>
            <person name="Hansen M."/>
            <person name="Howarth C."/>
            <person name="Imamovic A."/>
            <person name="Larimer J."/>
            <person name="McCowen C."/>
            <person name="Montmayeur A."/>
            <person name="Murphy C."/>
            <person name="Neiman D."/>
            <person name="Pearson M."/>
            <person name="Priest M."/>
            <person name="Roberts A."/>
            <person name="Saif S."/>
            <person name="Shea T."/>
            <person name="Sisk P."/>
            <person name="Sykes S."/>
            <person name="Wortman J."/>
            <person name="Nusbaum C."/>
            <person name="Birren B."/>
        </authorList>
    </citation>
    <scope>NUCLEOTIDE SEQUENCE [LARGE SCALE GENOMIC DNA]</scope>
    <source>
        <strain evidence="7 8">2_1_59BFAA</strain>
    </source>
</reference>
<evidence type="ECO:0000313" key="7">
    <source>
        <dbReference type="EMBL" id="EKB30239.1"/>
    </source>
</evidence>
<keyword evidence="2" id="KW-0732">Signal</keyword>
<dbReference type="OrthoDB" id="5760545at2"/>
<feature type="domain" description="Autotransporter" evidence="6">
    <location>
        <begin position="509"/>
        <end position="777"/>
    </location>
</feature>
<comment type="caution">
    <text evidence="5">Lacks conserved residue(s) required for the propagation of feature annotation.</text>
</comment>
<accession>K1KEW5</accession>
<dbReference type="InterPro" id="IPR005546">
    <property type="entry name" value="Autotransporte_beta"/>
</dbReference>
<comment type="caution">
    <text evidence="7">The sequence shown here is derived from an EMBL/GenBank/DDBJ whole genome shotgun (WGS) entry which is preliminary data.</text>
</comment>
<dbReference type="PATRIC" id="fig|742823.3.peg.2183"/>
<dbReference type="InterPro" id="IPR036852">
    <property type="entry name" value="Peptidase_S8/S53_dom_sf"/>
</dbReference>
<dbReference type="InterPro" id="IPR036709">
    <property type="entry name" value="Autotransporte_beta_dom_sf"/>
</dbReference>
<evidence type="ECO:0000256" key="4">
    <source>
        <dbReference type="ARBA" id="ARBA00022825"/>
    </source>
</evidence>